<accession>S8C829</accession>
<dbReference type="Proteomes" id="UP000015453">
    <property type="component" value="Unassembled WGS sequence"/>
</dbReference>
<reference evidence="2 3" key="1">
    <citation type="journal article" date="2013" name="BMC Genomics">
        <title>The miniature genome of a carnivorous plant Genlisea aurea contains a low number of genes and short non-coding sequences.</title>
        <authorList>
            <person name="Leushkin E.V."/>
            <person name="Sutormin R.A."/>
            <person name="Nabieva E.R."/>
            <person name="Penin A.A."/>
            <person name="Kondrashov A.S."/>
            <person name="Logacheva M.D."/>
        </authorList>
    </citation>
    <scope>NUCLEOTIDE SEQUENCE [LARGE SCALE GENOMIC DNA]</scope>
</reference>
<dbReference type="EMBL" id="AUSU01005766">
    <property type="protein sequence ID" value="EPS62994.1"/>
    <property type="molecule type" value="Genomic_DNA"/>
</dbReference>
<feature type="compositionally biased region" description="Gly residues" evidence="1">
    <location>
        <begin position="89"/>
        <end position="102"/>
    </location>
</feature>
<feature type="compositionally biased region" description="Low complexity" evidence="1">
    <location>
        <begin position="26"/>
        <end position="36"/>
    </location>
</feature>
<comment type="caution">
    <text evidence="2">The sequence shown here is derived from an EMBL/GenBank/DDBJ whole genome shotgun (WGS) entry which is preliminary data.</text>
</comment>
<evidence type="ECO:0000256" key="1">
    <source>
        <dbReference type="SAM" id="MobiDB-lite"/>
    </source>
</evidence>
<gene>
    <name evidence="2" type="ORF">M569_11793</name>
</gene>
<dbReference type="AlphaFoldDB" id="S8C829"/>
<organism evidence="2 3">
    <name type="scientific">Genlisea aurea</name>
    <dbReference type="NCBI Taxonomy" id="192259"/>
    <lineage>
        <taxon>Eukaryota</taxon>
        <taxon>Viridiplantae</taxon>
        <taxon>Streptophyta</taxon>
        <taxon>Embryophyta</taxon>
        <taxon>Tracheophyta</taxon>
        <taxon>Spermatophyta</taxon>
        <taxon>Magnoliopsida</taxon>
        <taxon>eudicotyledons</taxon>
        <taxon>Gunneridae</taxon>
        <taxon>Pentapetalae</taxon>
        <taxon>asterids</taxon>
        <taxon>lamiids</taxon>
        <taxon>Lamiales</taxon>
        <taxon>Lentibulariaceae</taxon>
        <taxon>Genlisea</taxon>
    </lineage>
</organism>
<dbReference type="PANTHER" id="PTHR35099">
    <property type="entry name" value="OS02G0182700 PROTEIN"/>
    <property type="match status" value="1"/>
</dbReference>
<dbReference type="OrthoDB" id="1724644at2759"/>
<keyword evidence="3" id="KW-1185">Reference proteome</keyword>
<protein>
    <submittedName>
        <fullName evidence="2">Uncharacterized protein</fullName>
    </submittedName>
</protein>
<evidence type="ECO:0000313" key="3">
    <source>
        <dbReference type="Proteomes" id="UP000015453"/>
    </source>
</evidence>
<feature type="compositionally biased region" description="Basic and acidic residues" evidence="1">
    <location>
        <begin position="38"/>
        <end position="51"/>
    </location>
</feature>
<sequence length="133" mass="14158">MDDDDWVTAAMADSSLVVAILVRLHGSGPPSSSPAPRSVDKRRTVPLEWRVRQQRSKSLSVFNNRKKKAQGASPKTPLTWSGNTSHSGGCSGGSGGGGGYGESSGPLPPPKPSSAARSKVRYVLMNFFFPFLR</sequence>
<dbReference type="PANTHER" id="PTHR35099:SF2">
    <property type="entry name" value="OS02G0182700 PROTEIN"/>
    <property type="match status" value="1"/>
</dbReference>
<name>S8C829_9LAMI</name>
<evidence type="ECO:0000313" key="2">
    <source>
        <dbReference type="EMBL" id="EPS62994.1"/>
    </source>
</evidence>
<proteinExistence type="predicted"/>
<feature type="region of interest" description="Disordered" evidence="1">
    <location>
        <begin position="25"/>
        <end position="116"/>
    </location>
</feature>